<gene>
    <name evidence="3" type="ORF">HMPREF9944_02265</name>
</gene>
<evidence type="ECO:0000313" key="4">
    <source>
        <dbReference type="Proteomes" id="UP000003167"/>
    </source>
</evidence>
<name>H1HPU0_9BACT</name>
<dbReference type="Gene3D" id="3.10.129.10">
    <property type="entry name" value="Hotdog Thioesterase"/>
    <property type="match status" value="1"/>
</dbReference>
<dbReference type="Proteomes" id="UP000003167">
    <property type="component" value="Unassembled WGS sequence"/>
</dbReference>
<comment type="similarity">
    <text evidence="1">Belongs to the 4-hydroxybenzoyl-CoA thioesterase family.</text>
</comment>
<evidence type="ECO:0000313" key="3">
    <source>
        <dbReference type="EMBL" id="EHO67164.1"/>
    </source>
</evidence>
<evidence type="ECO:0000256" key="2">
    <source>
        <dbReference type="ARBA" id="ARBA00022801"/>
    </source>
</evidence>
<keyword evidence="4" id="KW-1185">Reference proteome</keyword>
<dbReference type="GO" id="GO:0047617">
    <property type="term" value="F:fatty acyl-CoA hydrolase activity"/>
    <property type="evidence" value="ECO:0007669"/>
    <property type="project" value="TreeGrafter"/>
</dbReference>
<dbReference type="STRING" id="999422.HMPREF9944_02265"/>
<dbReference type="EMBL" id="AGEK01000037">
    <property type="protein sequence ID" value="EHO67164.1"/>
    <property type="molecule type" value="Genomic_DNA"/>
</dbReference>
<dbReference type="InterPro" id="IPR029069">
    <property type="entry name" value="HotDog_dom_sf"/>
</dbReference>
<comment type="caution">
    <text evidence="3">The sequence shown here is derived from an EMBL/GenBank/DDBJ whole genome shotgun (WGS) entry which is preliminary data.</text>
</comment>
<organism evidence="3 4">
    <name type="scientific">Segatella maculosa OT 289</name>
    <dbReference type="NCBI Taxonomy" id="999422"/>
    <lineage>
        <taxon>Bacteria</taxon>
        <taxon>Pseudomonadati</taxon>
        <taxon>Bacteroidota</taxon>
        <taxon>Bacteroidia</taxon>
        <taxon>Bacteroidales</taxon>
        <taxon>Prevotellaceae</taxon>
        <taxon>Segatella</taxon>
    </lineage>
</organism>
<dbReference type="SUPFAM" id="SSF54637">
    <property type="entry name" value="Thioesterase/thiol ester dehydrase-isomerase"/>
    <property type="match status" value="1"/>
</dbReference>
<dbReference type="PANTHER" id="PTHR31793:SF27">
    <property type="entry name" value="NOVEL THIOESTERASE SUPERFAMILY DOMAIN AND SAPOSIN A-TYPE DOMAIN CONTAINING PROTEIN (0610012H03RIK)"/>
    <property type="match status" value="1"/>
</dbReference>
<dbReference type="PANTHER" id="PTHR31793">
    <property type="entry name" value="4-HYDROXYBENZOYL-COA THIOESTERASE FAMILY MEMBER"/>
    <property type="match status" value="1"/>
</dbReference>
<accession>H1HPU0</accession>
<dbReference type="AlphaFoldDB" id="H1HPU0"/>
<dbReference type="PATRIC" id="fig|999422.3.peg.2293"/>
<sequence length="199" mass="23071">MKIFLLHSKSDAQIFVYVVENCEYCNRKASKKPLAELRILSTAQYIRNMEEIEYHHRLPIQLRFTDADQFGHINNTAYFQYYDTAKIDYVRTVCNIPNGNYAIFAVHVEADFLSQVHNTDRVEVQTAISEIGTKSFTLHQRLVDSDTKEVKCIGKTIMVAFDLARNISIPMLPEWVDAICKYEGRDVRRKEKADLSCHS</sequence>
<proteinExistence type="inferred from homology"/>
<evidence type="ECO:0000256" key="1">
    <source>
        <dbReference type="ARBA" id="ARBA00005953"/>
    </source>
</evidence>
<dbReference type="CDD" id="cd00586">
    <property type="entry name" value="4HBT"/>
    <property type="match status" value="1"/>
</dbReference>
<dbReference type="HOGENOM" id="CLU_101141_2_2_10"/>
<protein>
    <submittedName>
        <fullName evidence="3">YbgC/YbaW family acyl-CoA thioester hydrolase</fullName>
    </submittedName>
</protein>
<dbReference type="InterPro" id="IPR050563">
    <property type="entry name" value="4-hydroxybenzoyl-CoA_TE"/>
</dbReference>
<dbReference type="Pfam" id="PF13279">
    <property type="entry name" value="4HBT_2"/>
    <property type="match status" value="1"/>
</dbReference>
<keyword evidence="2 3" id="KW-0378">Hydrolase</keyword>
<reference evidence="3 4" key="1">
    <citation type="submission" date="2011-12" db="EMBL/GenBank/DDBJ databases">
        <title>The Genome Sequence of Prevotella maculosa OT 289.</title>
        <authorList>
            <consortium name="The Broad Institute Genome Sequencing Platform"/>
            <person name="Earl A."/>
            <person name="Ward D."/>
            <person name="Feldgarden M."/>
            <person name="Gevers D."/>
            <person name="Izard J."/>
            <person name="Blanton J.M."/>
            <person name="Mathney J."/>
            <person name="Tanner A.C."/>
            <person name="Dewhirst F.E."/>
            <person name="Young S.K."/>
            <person name="Zeng Q."/>
            <person name="Gargeya S."/>
            <person name="Fitzgerald M."/>
            <person name="Haas B."/>
            <person name="Abouelleil A."/>
            <person name="Alvarado L."/>
            <person name="Arachchi H.M."/>
            <person name="Berlin A."/>
            <person name="Chapman S.B."/>
            <person name="Gearin G."/>
            <person name="Goldberg J."/>
            <person name="Griggs A."/>
            <person name="Gujja S."/>
            <person name="Hansen M."/>
            <person name="Heiman D."/>
            <person name="Howarth C."/>
            <person name="Larimer J."/>
            <person name="Lui A."/>
            <person name="MacDonald P.J.P."/>
            <person name="McCowen C."/>
            <person name="Montmayeur A."/>
            <person name="Murphy C."/>
            <person name="Neiman D."/>
            <person name="Pearson M."/>
            <person name="Priest M."/>
            <person name="Roberts A."/>
            <person name="Saif S."/>
            <person name="Shea T."/>
            <person name="Sisk P."/>
            <person name="Stolte C."/>
            <person name="Sykes S."/>
            <person name="Wortman J."/>
            <person name="Nusbaum C."/>
            <person name="Birren B."/>
        </authorList>
    </citation>
    <scope>NUCLEOTIDE SEQUENCE [LARGE SCALE GENOMIC DNA]</scope>
    <source>
        <strain evidence="3 4">OT 289</strain>
    </source>
</reference>